<keyword evidence="5" id="KW-0067">ATP-binding</keyword>
<dbReference type="RefSeq" id="WP_131898584.1">
    <property type="nucleotide sequence ID" value="NZ_SMKZ01000037.1"/>
</dbReference>
<dbReference type="InterPro" id="IPR031475">
    <property type="entry name" value="NBD_C"/>
</dbReference>
<dbReference type="Proteomes" id="UP000294739">
    <property type="component" value="Unassembled WGS sequence"/>
</dbReference>
<dbReference type="InterPro" id="IPR042213">
    <property type="entry name" value="NBD_C_sf"/>
</dbReference>
<reference evidence="9 10" key="1">
    <citation type="submission" date="2019-03" db="EMBL/GenBank/DDBJ databases">
        <title>Draft genome sequences of novel Actinobacteria.</title>
        <authorList>
            <person name="Sahin N."/>
            <person name="Ay H."/>
            <person name="Saygin H."/>
        </authorList>
    </citation>
    <scope>NUCLEOTIDE SEQUENCE [LARGE SCALE GENOMIC DNA]</scope>
    <source>
        <strain evidence="9 10">5K138</strain>
    </source>
</reference>
<keyword evidence="2" id="KW-0808">Transferase</keyword>
<dbReference type="GO" id="GO:0005524">
    <property type="term" value="F:ATP binding"/>
    <property type="evidence" value="ECO:0007669"/>
    <property type="project" value="UniProtKB-KW"/>
</dbReference>
<dbReference type="InParanoid" id="A0A4R5CRR6"/>
<accession>A0A4R5CRR6</accession>
<dbReference type="EMBL" id="SMKZ01000037">
    <property type="protein sequence ID" value="TDE02217.1"/>
    <property type="molecule type" value="Genomic_DNA"/>
</dbReference>
<sequence length="397" mass="40250">MVAPVLLVADDLTGSAEAAAAFLPRTVRIRWWSELRETRDSGDGREGDVLAVDTDSRYVRADEAARRCRSALALLPAGGTVVKKVDSTLRGPLAAELAALRADGAPLVVAPALPALGRTVIGGAVRVDGVPLERSASWAAESRPAPSSVAEALRPLPAVVVGLDVVRGAADRLAAALLAAADAATLPVCDAETDADLDHIVHAGALTGRPVRWAGSAGLAHALARTSRAPAAGTTPPAPTARPPALFVVGSAAPSARAQLDRLTGWTDTVVELEPALLTDPGLAATVAGRTAGRNAVVHLAAADGAERSPDVVAALARAVAPAAADHPTLVLTGGETARAVLAAIGAGELLVRDAWDDGVVVSTAPDGHVVVTKPGAFGDPDTLLRVARRLTHEEDT</sequence>
<evidence type="ECO:0000256" key="5">
    <source>
        <dbReference type="ARBA" id="ARBA00022840"/>
    </source>
</evidence>
<evidence type="ECO:0000256" key="4">
    <source>
        <dbReference type="ARBA" id="ARBA00022777"/>
    </source>
</evidence>
<dbReference type="Gene3D" id="3.40.980.20">
    <property type="entry name" value="Four-carbon acid sugar kinase, nucleotide binding domain"/>
    <property type="match status" value="1"/>
</dbReference>
<keyword evidence="4" id="KW-0418">Kinase</keyword>
<comment type="similarity">
    <text evidence="1">Belongs to the four-carbon acid sugar kinase family.</text>
</comment>
<dbReference type="OrthoDB" id="9778478at2"/>
<dbReference type="AlphaFoldDB" id="A0A4R5CRR6"/>
<evidence type="ECO:0000256" key="2">
    <source>
        <dbReference type="ARBA" id="ARBA00022679"/>
    </source>
</evidence>
<dbReference type="InterPro" id="IPR037051">
    <property type="entry name" value="4-carb_acid_sugar_kinase_N_sf"/>
</dbReference>
<comment type="caution">
    <text evidence="9">The sequence shown here is derived from an EMBL/GenBank/DDBJ whole genome shotgun (WGS) entry which is preliminary data.</text>
</comment>
<keyword evidence="6" id="KW-0119">Carbohydrate metabolism</keyword>
<feature type="domain" description="Four-carbon acid sugar kinase N-terminal" evidence="7">
    <location>
        <begin position="6"/>
        <end position="223"/>
    </location>
</feature>
<proteinExistence type="inferred from homology"/>
<name>A0A4R5CRR6_9ACTN</name>
<evidence type="ECO:0000259" key="8">
    <source>
        <dbReference type="Pfam" id="PF17042"/>
    </source>
</evidence>
<dbReference type="Pfam" id="PF17042">
    <property type="entry name" value="NBD_C"/>
    <property type="match status" value="1"/>
</dbReference>
<keyword evidence="10" id="KW-1185">Reference proteome</keyword>
<dbReference type="SUPFAM" id="SSF142764">
    <property type="entry name" value="YgbK-like"/>
    <property type="match status" value="1"/>
</dbReference>
<feature type="domain" description="Four-carbon acid sugar kinase nucleotide binding" evidence="8">
    <location>
        <begin position="246"/>
        <end position="384"/>
    </location>
</feature>
<gene>
    <name evidence="9" type="ORF">E1269_22100</name>
</gene>
<protein>
    <submittedName>
        <fullName evidence="9">4-hydroxythreonine-4-phosphate dehydrogenase</fullName>
    </submittedName>
</protein>
<keyword evidence="3" id="KW-0547">Nucleotide-binding</keyword>
<dbReference type="InterPro" id="IPR010737">
    <property type="entry name" value="4-carb_acid_sugar_kinase_N"/>
</dbReference>
<dbReference type="Pfam" id="PF07005">
    <property type="entry name" value="SBD_N"/>
    <property type="match status" value="1"/>
</dbReference>
<evidence type="ECO:0000256" key="3">
    <source>
        <dbReference type="ARBA" id="ARBA00022741"/>
    </source>
</evidence>
<evidence type="ECO:0000313" key="10">
    <source>
        <dbReference type="Proteomes" id="UP000294739"/>
    </source>
</evidence>
<dbReference type="GO" id="GO:0016301">
    <property type="term" value="F:kinase activity"/>
    <property type="evidence" value="ECO:0007669"/>
    <property type="project" value="UniProtKB-KW"/>
</dbReference>
<evidence type="ECO:0000259" key="7">
    <source>
        <dbReference type="Pfam" id="PF07005"/>
    </source>
</evidence>
<evidence type="ECO:0000256" key="1">
    <source>
        <dbReference type="ARBA" id="ARBA00005715"/>
    </source>
</evidence>
<dbReference type="Gene3D" id="3.40.50.10840">
    <property type="entry name" value="Putative sugar-binding, N-terminal domain"/>
    <property type="match status" value="1"/>
</dbReference>
<evidence type="ECO:0000256" key="6">
    <source>
        <dbReference type="ARBA" id="ARBA00023277"/>
    </source>
</evidence>
<organism evidence="9 10">
    <name type="scientific">Jiangella asiatica</name>
    <dbReference type="NCBI Taxonomy" id="2530372"/>
    <lineage>
        <taxon>Bacteria</taxon>
        <taxon>Bacillati</taxon>
        <taxon>Actinomycetota</taxon>
        <taxon>Actinomycetes</taxon>
        <taxon>Jiangellales</taxon>
        <taxon>Jiangellaceae</taxon>
        <taxon>Jiangella</taxon>
    </lineage>
</organism>
<evidence type="ECO:0000313" key="9">
    <source>
        <dbReference type="EMBL" id="TDE02217.1"/>
    </source>
</evidence>